<gene>
    <name evidence="2" type="ORF">NCTC11179_00940</name>
</gene>
<accession>A0A378RKA5</accession>
<evidence type="ECO:0000313" key="2">
    <source>
        <dbReference type="EMBL" id="STZ27405.1"/>
    </source>
</evidence>
<organism evidence="2 3">
    <name type="scientific">Myroides odoratus</name>
    <name type="common">Flavobacterium odoratum</name>
    <dbReference type="NCBI Taxonomy" id="256"/>
    <lineage>
        <taxon>Bacteria</taxon>
        <taxon>Pseudomonadati</taxon>
        <taxon>Bacteroidota</taxon>
        <taxon>Flavobacteriia</taxon>
        <taxon>Flavobacteriales</taxon>
        <taxon>Flavobacteriaceae</taxon>
        <taxon>Myroides</taxon>
    </lineage>
</organism>
<keyword evidence="1" id="KW-0732">Signal</keyword>
<reference evidence="2 3" key="1">
    <citation type="submission" date="2018-06" db="EMBL/GenBank/DDBJ databases">
        <authorList>
            <consortium name="Pathogen Informatics"/>
            <person name="Doyle S."/>
        </authorList>
    </citation>
    <scope>NUCLEOTIDE SEQUENCE [LARGE SCALE GENOMIC DNA]</scope>
    <source>
        <strain evidence="2 3">NCTC11179</strain>
    </source>
</reference>
<dbReference type="RefSeq" id="WP_115090344.1">
    <property type="nucleotide sequence ID" value="NZ_CP068107.1"/>
</dbReference>
<dbReference type="Proteomes" id="UP000255024">
    <property type="component" value="Unassembled WGS sequence"/>
</dbReference>
<evidence type="ECO:0000313" key="3">
    <source>
        <dbReference type="Proteomes" id="UP000255024"/>
    </source>
</evidence>
<feature type="chain" id="PRO_5016632396" evidence="1">
    <location>
        <begin position="23"/>
        <end position="128"/>
    </location>
</feature>
<dbReference type="AlphaFoldDB" id="A0A378RKA5"/>
<feature type="signal peptide" evidence="1">
    <location>
        <begin position="1"/>
        <end position="22"/>
    </location>
</feature>
<proteinExistence type="predicted"/>
<sequence length="128" mass="14676">MKALFRLFVLCFFLLRFGLGFAHQHAKVESHAVVLDQTFISNSTPKKESSVDFCQIEVNLELITSVENQDLPIQTVDLSDAFYFFMTSVFELAWTKPLVGAQQVAIVLQQHRAKYLLYQSIKIPHRLA</sequence>
<keyword evidence="3" id="KW-1185">Reference proteome</keyword>
<dbReference type="EMBL" id="UGQL01000001">
    <property type="protein sequence ID" value="STZ27405.1"/>
    <property type="molecule type" value="Genomic_DNA"/>
</dbReference>
<evidence type="ECO:0000256" key="1">
    <source>
        <dbReference type="SAM" id="SignalP"/>
    </source>
</evidence>
<protein>
    <submittedName>
        <fullName evidence="2">Uncharacterized protein</fullName>
    </submittedName>
</protein>
<name>A0A378RKA5_MYROD</name>